<evidence type="ECO:0000313" key="4">
    <source>
        <dbReference type="Proteomes" id="UP001299608"/>
    </source>
</evidence>
<comment type="caution">
    <text evidence="1">The sequence shown here is derived from an EMBL/GenBank/DDBJ whole genome shotgun (WGS) entry which is preliminary data.</text>
</comment>
<dbReference type="EMBL" id="JAAITT010000095">
    <property type="protein sequence ID" value="NSJ52685.1"/>
    <property type="molecule type" value="Genomic_DNA"/>
</dbReference>
<evidence type="ECO:0000313" key="2">
    <source>
        <dbReference type="EMBL" id="NSJ52685.1"/>
    </source>
</evidence>
<keyword evidence="3" id="KW-1185">Reference proteome</keyword>
<dbReference type="Proteomes" id="UP000669239">
    <property type="component" value="Unassembled WGS sequence"/>
</dbReference>
<accession>A0AAW5C579</accession>
<evidence type="ECO:0000313" key="1">
    <source>
        <dbReference type="EMBL" id="MCG4749237.1"/>
    </source>
</evidence>
<dbReference type="AlphaFoldDB" id="A0AAW5C579"/>
<reference evidence="2 3" key="1">
    <citation type="journal article" date="2020" name="Cell Host Microbe">
        <title>Functional and Genomic Variation between Human-Derived Isolates of Lachnospiraceae Reveals Inter- and Intra-Species Diversity.</title>
        <authorList>
            <person name="Sorbara M.T."/>
            <person name="Littmann E.R."/>
            <person name="Fontana E."/>
            <person name="Moody T.U."/>
            <person name="Kohout C.E."/>
            <person name="Gjonbalaj M."/>
            <person name="Eaton V."/>
            <person name="Seok R."/>
            <person name="Leiner I.M."/>
            <person name="Pamer E.G."/>
        </authorList>
    </citation>
    <scope>NUCLEOTIDE SEQUENCE [LARGE SCALE GENOMIC DNA]</scope>
    <source>
        <strain evidence="2 3">MSK.1.17</strain>
    </source>
</reference>
<proteinExistence type="predicted"/>
<organism evidence="1 4">
    <name type="scientific">Enterocloster aldenensis</name>
    <dbReference type="NCBI Taxonomy" id="358742"/>
    <lineage>
        <taxon>Bacteria</taxon>
        <taxon>Bacillati</taxon>
        <taxon>Bacillota</taxon>
        <taxon>Clostridia</taxon>
        <taxon>Lachnospirales</taxon>
        <taxon>Lachnospiraceae</taxon>
        <taxon>Enterocloster</taxon>
    </lineage>
</organism>
<sequence length="75" mass="8522">MSKTAIHIISDSHQGKDRYLIIYMGKEAYADFLIGKDNNSPMTAFDVHPIEKNKITSFYIELNDGVPMRVTATEE</sequence>
<gene>
    <name evidence="2" type="ORF">G5B36_29055</name>
    <name evidence="1" type="ORF">L0N08_27900</name>
</gene>
<name>A0AAW5C579_9FIRM</name>
<reference evidence="1" key="3">
    <citation type="submission" date="2022-01" db="EMBL/GenBank/DDBJ databases">
        <title>Collection of gut derived symbiotic bacterial strains cultured from healthy donors.</title>
        <authorList>
            <person name="Lin H."/>
            <person name="Kohout C."/>
            <person name="Waligurski E."/>
            <person name="Pamer E.G."/>
        </authorList>
    </citation>
    <scope>NUCLEOTIDE SEQUENCE</scope>
    <source>
        <strain evidence="1">DFI.6.55</strain>
    </source>
</reference>
<dbReference type="RefSeq" id="WP_165643238.1">
    <property type="nucleotide sequence ID" value="NZ_JAAITT010000095.1"/>
</dbReference>
<evidence type="ECO:0000313" key="3">
    <source>
        <dbReference type="Proteomes" id="UP000669239"/>
    </source>
</evidence>
<dbReference type="Proteomes" id="UP001299608">
    <property type="component" value="Unassembled WGS sequence"/>
</dbReference>
<dbReference type="EMBL" id="JAKNGE010000056">
    <property type="protein sequence ID" value="MCG4749237.1"/>
    <property type="molecule type" value="Genomic_DNA"/>
</dbReference>
<protein>
    <submittedName>
        <fullName evidence="1">Uncharacterized protein</fullName>
    </submittedName>
</protein>
<reference evidence="2" key="2">
    <citation type="submission" date="2020-02" db="EMBL/GenBank/DDBJ databases">
        <authorList>
            <person name="Littmann E."/>
            <person name="Sorbara M."/>
        </authorList>
    </citation>
    <scope>NUCLEOTIDE SEQUENCE</scope>
    <source>
        <strain evidence="2">MSK.1.17</strain>
    </source>
</reference>